<dbReference type="EMBL" id="FOKU01000004">
    <property type="protein sequence ID" value="SFB94429.1"/>
    <property type="molecule type" value="Genomic_DNA"/>
</dbReference>
<accession>A0A1M6XJG1</accession>
<protein>
    <submittedName>
        <fullName evidence="2">Uncharacterized protein</fullName>
    </submittedName>
</protein>
<evidence type="ECO:0000313" key="4">
    <source>
        <dbReference type="Proteomes" id="UP000198940"/>
    </source>
</evidence>
<dbReference type="Proteomes" id="UP000184031">
    <property type="component" value="Unassembled WGS sequence"/>
</dbReference>
<name>A0A1M6XJG1_9FLAO</name>
<evidence type="ECO:0000313" key="1">
    <source>
        <dbReference type="EMBL" id="SFB94429.1"/>
    </source>
</evidence>
<evidence type="ECO:0000313" key="3">
    <source>
        <dbReference type="Proteomes" id="UP000184031"/>
    </source>
</evidence>
<reference evidence="2 3" key="1">
    <citation type="submission" date="2016-11" db="EMBL/GenBank/DDBJ databases">
        <authorList>
            <person name="Varghese N."/>
            <person name="Submissions S."/>
        </authorList>
    </citation>
    <scope>NUCLEOTIDE SEQUENCE [LARGE SCALE GENOMIC DNA]</scope>
    <source>
        <strain evidence="2 3">CGMCC 1.12174</strain>
        <strain evidence="1 4">DSM 26351</strain>
    </source>
</reference>
<comment type="caution">
    <text evidence="2">The sequence shown here is derived from an EMBL/GenBank/DDBJ whole genome shotgun (WGS) entry which is preliminary data.</text>
</comment>
<dbReference type="Proteomes" id="UP000198940">
    <property type="component" value="Unassembled WGS sequence"/>
</dbReference>
<dbReference type="STRING" id="1055723.SAMN05216293_2598"/>
<dbReference type="AlphaFoldDB" id="A0A1M6XJG1"/>
<evidence type="ECO:0000313" key="2">
    <source>
        <dbReference type="EMBL" id="SHL06048.1"/>
    </source>
</evidence>
<organism evidence="2 3">
    <name type="scientific">Flagellimonas taeanensis</name>
    <dbReference type="NCBI Taxonomy" id="1005926"/>
    <lineage>
        <taxon>Bacteria</taxon>
        <taxon>Pseudomonadati</taxon>
        <taxon>Bacteroidota</taxon>
        <taxon>Flavobacteriia</taxon>
        <taxon>Flavobacteriales</taxon>
        <taxon>Flavobacteriaceae</taxon>
        <taxon>Flagellimonas</taxon>
    </lineage>
</organism>
<keyword evidence="4" id="KW-1185">Reference proteome</keyword>
<sequence length="111" mass="12744">MKCPTFHTRDRYMQLSNSIMTDKEKINKIDALEEIQTRIGGAFGTADLIFAGHPLDEGRAKELRTLAFANNITLNEIQNISLGYLYRKNCSHVHTKEQLKKVTKFFGKKLK</sequence>
<proteinExistence type="predicted"/>
<gene>
    <name evidence="1" type="ORF">SAMN04487891_1045</name>
    <name evidence="2" type="ORF">SAMN05216293_2598</name>
</gene>
<dbReference type="EMBL" id="FRAT01000006">
    <property type="protein sequence ID" value="SHL06048.1"/>
    <property type="molecule type" value="Genomic_DNA"/>
</dbReference>